<dbReference type="EMBL" id="OMOD01000146">
    <property type="protein sequence ID" value="SPF44110.1"/>
    <property type="molecule type" value="Genomic_DNA"/>
</dbReference>
<evidence type="ECO:0000313" key="2">
    <source>
        <dbReference type="EMBL" id="SPF44110.1"/>
    </source>
</evidence>
<dbReference type="AlphaFoldDB" id="A0A2U3KWZ3"/>
<organism evidence="2 3">
    <name type="scientific">Candidatus Sulfotelmatobacter kueseliae</name>
    <dbReference type="NCBI Taxonomy" id="2042962"/>
    <lineage>
        <taxon>Bacteria</taxon>
        <taxon>Pseudomonadati</taxon>
        <taxon>Acidobacteriota</taxon>
        <taxon>Terriglobia</taxon>
        <taxon>Terriglobales</taxon>
        <taxon>Candidatus Korobacteraceae</taxon>
        <taxon>Candidatus Sulfotelmatobacter</taxon>
    </lineage>
</organism>
<reference evidence="3" key="1">
    <citation type="submission" date="2018-02" db="EMBL/GenBank/DDBJ databases">
        <authorList>
            <person name="Hausmann B."/>
        </authorList>
    </citation>
    <scope>NUCLEOTIDE SEQUENCE [LARGE SCALE GENOMIC DNA]</scope>
    <source>
        <strain evidence="3">Peat soil MAG SbA1</strain>
    </source>
</reference>
<protein>
    <submittedName>
        <fullName evidence="2">Uncharacterized protein</fullName>
    </submittedName>
</protein>
<feature type="chain" id="PRO_5015396862" evidence="1">
    <location>
        <begin position="19"/>
        <end position="85"/>
    </location>
</feature>
<feature type="signal peptide" evidence="1">
    <location>
        <begin position="1"/>
        <end position="18"/>
    </location>
</feature>
<sequence length="85" mass="9180">MKKVLAVLALALSFVAGAALSAQVRDWHDLDAVHKHVVEAIHEMEHARAANHYDMQGHGAKAEEHLRAAERELGLAIDAARATAP</sequence>
<name>A0A2U3KWZ3_9BACT</name>
<dbReference type="Proteomes" id="UP000238701">
    <property type="component" value="Unassembled WGS sequence"/>
</dbReference>
<keyword evidence="1" id="KW-0732">Signal</keyword>
<evidence type="ECO:0000313" key="3">
    <source>
        <dbReference type="Proteomes" id="UP000238701"/>
    </source>
</evidence>
<gene>
    <name evidence="2" type="ORF">SBA1_510047</name>
</gene>
<accession>A0A2U3KWZ3</accession>
<dbReference type="OrthoDB" id="8854424at2"/>
<evidence type="ECO:0000256" key="1">
    <source>
        <dbReference type="SAM" id="SignalP"/>
    </source>
</evidence>
<proteinExistence type="predicted"/>